<dbReference type="Proteomes" id="UP001595640">
    <property type="component" value="Unassembled WGS sequence"/>
</dbReference>
<organism evidence="1 2">
    <name type="scientific">Modicisalibacter luteus</name>
    <dbReference type="NCBI Taxonomy" id="453962"/>
    <lineage>
        <taxon>Bacteria</taxon>
        <taxon>Pseudomonadati</taxon>
        <taxon>Pseudomonadota</taxon>
        <taxon>Gammaproteobacteria</taxon>
        <taxon>Oceanospirillales</taxon>
        <taxon>Halomonadaceae</taxon>
        <taxon>Modicisalibacter</taxon>
    </lineage>
</organism>
<dbReference type="EMBL" id="JBHRUH010000016">
    <property type="protein sequence ID" value="MFC3292716.1"/>
    <property type="molecule type" value="Genomic_DNA"/>
</dbReference>
<accession>A0ABV7M1E6</accession>
<protein>
    <submittedName>
        <fullName evidence="1">DUF2188 domain-containing protein</fullName>
    </submittedName>
</protein>
<keyword evidence="2" id="KW-1185">Reference proteome</keyword>
<proteinExistence type="predicted"/>
<gene>
    <name evidence="1" type="ORF">ACFOEI_11630</name>
</gene>
<name>A0ABV7M1E6_9GAMM</name>
<dbReference type="RefSeq" id="WP_019020661.1">
    <property type="nucleotide sequence ID" value="NZ_BMXD01000014.1"/>
</dbReference>
<dbReference type="InterPro" id="IPR018691">
    <property type="entry name" value="DUF2188"/>
</dbReference>
<dbReference type="Pfam" id="PF09954">
    <property type="entry name" value="DUF2188"/>
    <property type="match status" value="1"/>
</dbReference>
<reference evidence="2" key="1">
    <citation type="journal article" date="2019" name="Int. J. Syst. Evol. Microbiol.">
        <title>The Global Catalogue of Microorganisms (GCM) 10K type strain sequencing project: providing services to taxonomists for standard genome sequencing and annotation.</title>
        <authorList>
            <consortium name="The Broad Institute Genomics Platform"/>
            <consortium name="The Broad Institute Genome Sequencing Center for Infectious Disease"/>
            <person name="Wu L."/>
            <person name="Ma J."/>
        </authorList>
    </citation>
    <scope>NUCLEOTIDE SEQUENCE [LARGE SCALE GENOMIC DNA]</scope>
    <source>
        <strain evidence="2">KCTC 12847</strain>
    </source>
</reference>
<evidence type="ECO:0000313" key="1">
    <source>
        <dbReference type="EMBL" id="MFC3292716.1"/>
    </source>
</evidence>
<comment type="caution">
    <text evidence="1">The sequence shown here is derived from an EMBL/GenBank/DDBJ whole genome shotgun (WGS) entry which is preliminary data.</text>
</comment>
<evidence type="ECO:0000313" key="2">
    <source>
        <dbReference type="Proteomes" id="UP001595640"/>
    </source>
</evidence>
<sequence>MADNIWVVVHGDTEWAVRKESSKQPAQITKTQEEAIEAGREMAKQLGVELLIQGEDGMIRDKNSYGNDPYPPGG</sequence>